<name>A0A834TX65_9FABA</name>
<dbReference type="EMBL" id="JAAIUW010000006">
    <property type="protein sequence ID" value="KAF7828867.1"/>
    <property type="molecule type" value="Genomic_DNA"/>
</dbReference>
<proteinExistence type="predicted"/>
<reference evidence="1" key="1">
    <citation type="submission" date="2020-09" db="EMBL/GenBank/DDBJ databases">
        <title>Genome-Enabled Discovery of Anthraquinone Biosynthesis in Senna tora.</title>
        <authorList>
            <person name="Kang S.-H."/>
            <person name="Pandey R.P."/>
            <person name="Lee C.-M."/>
            <person name="Sim J.-S."/>
            <person name="Jeong J.-T."/>
            <person name="Choi B.-S."/>
            <person name="Jung M."/>
            <person name="Ginzburg D."/>
            <person name="Zhao K."/>
            <person name="Won S.Y."/>
            <person name="Oh T.-J."/>
            <person name="Yu Y."/>
            <person name="Kim N.-H."/>
            <person name="Lee O.R."/>
            <person name="Lee T.-H."/>
            <person name="Bashyal P."/>
            <person name="Kim T.-S."/>
            <person name="Lee W.-H."/>
            <person name="Kawkins C."/>
            <person name="Kim C.-K."/>
            <person name="Kim J.S."/>
            <person name="Ahn B.O."/>
            <person name="Rhee S.Y."/>
            <person name="Sohng J.K."/>
        </authorList>
    </citation>
    <scope>NUCLEOTIDE SEQUENCE</scope>
    <source>
        <tissue evidence="1">Leaf</tissue>
    </source>
</reference>
<protein>
    <submittedName>
        <fullName evidence="1">Uncharacterized protein</fullName>
    </submittedName>
</protein>
<dbReference type="AlphaFoldDB" id="A0A834TX65"/>
<evidence type="ECO:0000313" key="1">
    <source>
        <dbReference type="EMBL" id="KAF7828867.1"/>
    </source>
</evidence>
<comment type="caution">
    <text evidence="1">The sequence shown here is derived from an EMBL/GenBank/DDBJ whole genome shotgun (WGS) entry which is preliminary data.</text>
</comment>
<accession>A0A834TX65</accession>
<evidence type="ECO:0000313" key="2">
    <source>
        <dbReference type="Proteomes" id="UP000634136"/>
    </source>
</evidence>
<organism evidence="1 2">
    <name type="scientific">Senna tora</name>
    <dbReference type="NCBI Taxonomy" id="362788"/>
    <lineage>
        <taxon>Eukaryota</taxon>
        <taxon>Viridiplantae</taxon>
        <taxon>Streptophyta</taxon>
        <taxon>Embryophyta</taxon>
        <taxon>Tracheophyta</taxon>
        <taxon>Spermatophyta</taxon>
        <taxon>Magnoliopsida</taxon>
        <taxon>eudicotyledons</taxon>
        <taxon>Gunneridae</taxon>
        <taxon>Pentapetalae</taxon>
        <taxon>rosids</taxon>
        <taxon>fabids</taxon>
        <taxon>Fabales</taxon>
        <taxon>Fabaceae</taxon>
        <taxon>Caesalpinioideae</taxon>
        <taxon>Cassia clade</taxon>
        <taxon>Senna</taxon>
    </lineage>
</organism>
<gene>
    <name evidence="1" type="ORF">G2W53_020031</name>
</gene>
<dbReference type="Proteomes" id="UP000634136">
    <property type="component" value="Unassembled WGS sequence"/>
</dbReference>
<sequence>MVSAQPRSTSSALALAMSAASSPHGLHIPTHSARHKGKSKLFVFAIFVITRLRNENGKEGTNDVMLRSPDYAE</sequence>
<keyword evidence="2" id="KW-1185">Reference proteome</keyword>